<dbReference type="Pfam" id="PF00665">
    <property type="entry name" value="rve"/>
    <property type="match status" value="1"/>
</dbReference>
<sequence>MPRGYTYLLGGLRVDRPKRVWYAGITCLPMRRGFRYLVATIDWFTRKVLAWRIWITLEADFCIQALTDAVPSFGPQGIMNTDQGSQFTPFAWAVRLIWIRAKISMDGKAA</sequence>
<dbReference type="PANTHER" id="PTHR46889">
    <property type="entry name" value="TRANSPOSASE INSF FOR INSERTION SEQUENCE IS3B-RELATED"/>
    <property type="match status" value="1"/>
</dbReference>
<dbReference type="Proteomes" id="UP000199344">
    <property type="component" value="Unassembled WGS sequence"/>
</dbReference>
<dbReference type="GO" id="GO:0015074">
    <property type="term" value="P:DNA integration"/>
    <property type="evidence" value="ECO:0007669"/>
    <property type="project" value="InterPro"/>
</dbReference>
<keyword evidence="3" id="KW-1185">Reference proteome</keyword>
<dbReference type="PROSITE" id="PS50994">
    <property type="entry name" value="INTEGRASE"/>
    <property type="match status" value="1"/>
</dbReference>
<evidence type="ECO:0000259" key="1">
    <source>
        <dbReference type="PROSITE" id="PS50994"/>
    </source>
</evidence>
<evidence type="ECO:0000313" key="2">
    <source>
        <dbReference type="EMBL" id="SDE22957.1"/>
    </source>
</evidence>
<dbReference type="EMBL" id="FNAH01000005">
    <property type="protein sequence ID" value="SDE22957.1"/>
    <property type="molecule type" value="Genomic_DNA"/>
</dbReference>
<dbReference type="InterPro" id="IPR036397">
    <property type="entry name" value="RNaseH_sf"/>
</dbReference>
<dbReference type="SUPFAM" id="SSF53098">
    <property type="entry name" value="Ribonuclease H-like"/>
    <property type="match status" value="1"/>
</dbReference>
<dbReference type="Gene3D" id="3.30.420.10">
    <property type="entry name" value="Ribonuclease H-like superfamily/Ribonuclease H"/>
    <property type="match status" value="1"/>
</dbReference>
<evidence type="ECO:0000313" key="3">
    <source>
        <dbReference type="Proteomes" id="UP000199344"/>
    </source>
</evidence>
<reference evidence="2 3" key="1">
    <citation type="submission" date="2016-10" db="EMBL/GenBank/DDBJ databases">
        <authorList>
            <person name="de Groot N.N."/>
        </authorList>
    </citation>
    <scope>NUCLEOTIDE SEQUENCE [LARGE SCALE GENOMIC DNA]</scope>
    <source>
        <strain evidence="2 3">DSM 22220</strain>
    </source>
</reference>
<dbReference type="PANTHER" id="PTHR46889:SF4">
    <property type="entry name" value="TRANSPOSASE INSO FOR INSERTION SEQUENCE ELEMENT IS911B-RELATED"/>
    <property type="match status" value="1"/>
</dbReference>
<dbReference type="InterPro" id="IPR012337">
    <property type="entry name" value="RNaseH-like_sf"/>
</dbReference>
<organism evidence="2 3">
    <name type="scientific">Paracoccus isoporae</name>
    <dbReference type="NCBI Taxonomy" id="591205"/>
    <lineage>
        <taxon>Bacteria</taxon>
        <taxon>Pseudomonadati</taxon>
        <taxon>Pseudomonadota</taxon>
        <taxon>Alphaproteobacteria</taxon>
        <taxon>Rhodobacterales</taxon>
        <taxon>Paracoccaceae</taxon>
        <taxon>Paracoccus</taxon>
    </lineage>
</organism>
<accession>A0A1G7B7Y2</accession>
<dbReference type="AlphaFoldDB" id="A0A1G7B7Y2"/>
<name>A0A1G7B7Y2_9RHOB</name>
<proteinExistence type="predicted"/>
<gene>
    <name evidence="2" type="ORF">SAMN05421538_1054</name>
</gene>
<dbReference type="GO" id="GO:0003676">
    <property type="term" value="F:nucleic acid binding"/>
    <property type="evidence" value="ECO:0007669"/>
    <property type="project" value="InterPro"/>
</dbReference>
<protein>
    <submittedName>
        <fullName evidence="2">Putative transposase</fullName>
    </submittedName>
</protein>
<feature type="domain" description="Integrase catalytic" evidence="1">
    <location>
        <begin position="13"/>
        <end position="110"/>
    </location>
</feature>
<dbReference type="InterPro" id="IPR001584">
    <property type="entry name" value="Integrase_cat-core"/>
</dbReference>
<dbReference type="InterPro" id="IPR050900">
    <property type="entry name" value="Transposase_IS3/IS150/IS904"/>
</dbReference>